<dbReference type="InterPro" id="IPR016032">
    <property type="entry name" value="Sig_transdc_resp-reg_C-effctor"/>
</dbReference>
<dbReference type="InterPro" id="IPR013783">
    <property type="entry name" value="Ig-like_fold"/>
</dbReference>
<gene>
    <name evidence="3" type="ORF">QU605_14115</name>
</gene>
<dbReference type="EMBL" id="JAUDUY010000011">
    <property type="protein sequence ID" value="MDM9632609.1"/>
    <property type="molecule type" value="Genomic_DNA"/>
</dbReference>
<evidence type="ECO:0000259" key="2">
    <source>
        <dbReference type="SMART" id="SM00421"/>
    </source>
</evidence>
<evidence type="ECO:0000313" key="4">
    <source>
        <dbReference type="Proteomes" id="UP001174839"/>
    </source>
</evidence>
<keyword evidence="1" id="KW-1133">Transmembrane helix</keyword>
<dbReference type="InterPro" id="IPR011123">
    <property type="entry name" value="Y_Y_Y"/>
</dbReference>
<dbReference type="SUPFAM" id="SSF63829">
    <property type="entry name" value="Calcium-dependent phosphotriesterase"/>
    <property type="match status" value="1"/>
</dbReference>
<feature type="domain" description="HTH luxR-type" evidence="2">
    <location>
        <begin position="874"/>
        <end position="931"/>
    </location>
</feature>
<keyword evidence="1" id="KW-0472">Membrane</keyword>
<dbReference type="Proteomes" id="UP001174839">
    <property type="component" value="Unassembled WGS sequence"/>
</dbReference>
<dbReference type="InterPro" id="IPR011110">
    <property type="entry name" value="Reg_prop"/>
</dbReference>
<dbReference type="InterPro" id="IPR036388">
    <property type="entry name" value="WH-like_DNA-bd_sf"/>
</dbReference>
<accession>A0ABT7WI55</accession>
<dbReference type="Pfam" id="PF07495">
    <property type="entry name" value="Y_Y_Y"/>
    <property type="match status" value="1"/>
</dbReference>
<dbReference type="Gene3D" id="2.60.40.10">
    <property type="entry name" value="Immunoglobulins"/>
    <property type="match status" value="1"/>
</dbReference>
<dbReference type="Gene3D" id="2.130.10.10">
    <property type="entry name" value="YVTN repeat-like/Quinoprotein amine dehydrogenase"/>
    <property type="match status" value="1"/>
</dbReference>
<dbReference type="Pfam" id="PF07494">
    <property type="entry name" value="Reg_prop"/>
    <property type="match status" value="1"/>
</dbReference>
<dbReference type="RefSeq" id="WP_289725972.1">
    <property type="nucleotide sequence ID" value="NZ_JAUDUY010000011.1"/>
</dbReference>
<dbReference type="SMART" id="SM00421">
    <property type="entry name" value="HTH_LUXR"/>
    <property type="match status" value="1"/>
</dbReference>
<name>A0ABT7WI55_9FLAO</name>
<dbReference type="Gene3D" id="1.10.10.10">
    <property type="entry name" value="Winged helix-like DNA-binding domain superfamily/Winged helix DNA-binding domain"/>
    <property type="match status" value="1"/>
</dbReference>
<keyword evidence="1" id="KW-0812">Transmembrane</keyword>
<dbReference type="InterPro" id="IPR015943">
    <property type="entry name" value="WD40/YVTN_repeat-like_dom_sf"/>
</dbReference>
<evidence type="ECO:0000256" key="1">
    <source>
        <dbReference type="SAM" id="Phobius"/>
    </source>
</evidence>
<dbReference type="SUPFAM" id="SSF46894">
    <property type="entry name" value="C-terminal effector domain of the bipartite response regulators"/>
    <property type="match status" value="1"/>
</dbReference>
<protein>
    <submittedName>
        <fullName evidence="3">Triple tyrosine motif-containing protein</fullName>
    </submittedName>
</protein>
<sequence length="934" mass="106606">MRVAAIIFLILFGRLYSQDLPPIRNFTPADYGAENQNWSISQGSDKRICIANNRGLLVYNGSSWTLNPSPNNTIMRSVKAIGDRVYSGFYMDFGYWERDVYGILRYTSLTKRLNVDMVPDEEFWTILEIDDYIIFQSLDRIYAYNPSDEAVRVIEAKTAFTKGFEVDGILYFQRIGHGVFKVENGAEVLVSNHPILLEQEVINLFGTQEGLLVLTSDSGFFKLSPEGLISWEIPANGSLLASRIYSALQVETGGFVIGTISRGVLHLDADGNLVRQYDQLNGLDNNTVLALFEDRDGNIWLGLDNGVSYINPESPFTLFVDKKGEVGSVYAVRSHKGFLYLGSNQGLFYKPVEGSDEFTLVEGTKGQVWSLDEIDGTLFCGHHTGTFVIDGTQAVRIDEASGTWKVSRLPDHPQWLIQGKYDGLSILEQDGKYWKVRNKIAGFEHSSRFVEVLDETVFVNHEYKGIFKVRADSAYYNAISVTADTTLIGYDSGILKYGNALLYASSDGIFRYDPKADLFAKDTTLKTIYEKEKNLSGRMHVDESNNSLWFFGNYNIYVVSPGNLMGNPKTLVIPLTEKERNGIVGYESLGVQPEVGSYLIGTGSGYMAIDLNRYASKDFNVTLSSVHFEGRESQSGLESMAEISRAGEFSHWQNNLDFSFFTAEYFPFRAPLFQYRLEGFYPDWSSWSENPTASFRNLPPGSYTFQVRSRIGDQLSGNTADYAFVIGRPWYSTRPMWAVYALMLVLAGWFIHSQYRNYYRKKQIRLLSRKQRELDLARARNEQEIVKLKNNQLREDFRKKSNELAASTMSIIKKNEILNRVRNQIHERFRDTDSIQPIIDIIDQSLSQDDDWEMFKEAFNNSDREFLSKLKTAHPELSPNDIRLCAYLRLNLTSKEMAPLFNISPRSVEIKRYRLRKKLNLERDENLVNYLLTL</sequence>
<evidence type="ECO:0000313" key="3">
    <source>
        <dbReference type="EMBL" id="MDM9632609.1"/>
    </source>
</evidence>
<proteinExistence type="predicted"/>
<feature type="transmembrane region" description="Helical" evidence="1">
    <location>
        <begin position="737"/>
        <end position="755"/>
    </location>
</feature>
<organism evidence="3 4">
    <name type="scientific">Robiginitalea aurantiaca</name>
    <dbReference type="NCBI Taxonomy" id="3056915"/>
    <lineage>
        <taxon>Bacteria</taxon>
        <taxon>Pseudomonadati</taxon>
        <taxon>Bacteroidota</taxon>
        <taxon>Flavobacteriia</taxon>
        <taxon>Flavobacteriales</taxon>
        <taxon>Flavobacteriaceae</taxon>
        <taxon>Robiginitalea</taxon>
    </lineage>
</organism>
<reference evidence="3" key="1">
    <citation type="submission" date="2023-06" db="EMBL/GenBank/DDBJ databases">
        <title>Robiginitalea aurantiacus sp. nov. and Algoriphagus sediminis sp. nov., isolated from coastal sediment.</title>
        <authorList>
            <person name="Zhou Z.Y."/>
            <person name="An J."/>
            <person name="Jia Y.W."/>
            <person name="Du Z.J."/>
        </authorList>
    </citation>
    <scope>NUCLEOTIDE SEQUENCE</scope>
    <source>
        <strain evidence="3">M39</strain>
    </source>
</reference>
<dbReference type="InterPro" id="IPR000792">
    <property type="entry name" value="Tscrpt_reg_LuxR_C"/>
</dbReference>
<keyword evidence="4" id="KW-1185">Reference proteome</keyword>
<comment type="caution">
    <text evidence="3">The sequence shown here is derived from an EMBL/GenBank/DDBJ whole genome shotgun (WGS) entry which is preliminary data.</text>
</comment>